<evidence type="ECO:0000313" key="2">
    <source>
        <dbReference type="EMBL" id="KKM58124.1"/>
    </source>
</evidence>
<gene>
    <name evidence="2" type="ORF">LCGC14_1549740</name>
</gene>
<comment type="caution">
    <text evidence="2">The sequence shown here is derived from an EMBL/GenBank/DDBJ whole genome shotgun (WGS) entry which is preliminary data.</text>
</comment>
<protein>
    <submittedName>
        <fullName evidence="2">Uncharacterized protein</fullName>
    </submittedName>
</protein>
<name>A0A0F9IQM1_9ZZZZ</name>
<dbReference type="EMBL" id="LAZR01011830">
    <property type="protein sequence ID" value="KKM58124.1"/>
    <property type="molecule type" value="Genomic_DNA"/>
</dbReference>
<evidence type="ECO:0000256" key="1">
    <source>
        <dbReference type="SAM" id="Coils"/>
    </source>
</evidence>
<accession>A0A0F9IQM1</accession>
<reference evidence="2" key="1">
    <citation type="journal article" date="2015" name="Nature">
        <title>Complex archaea that bridge the gap between prokaryotes and eukaryotes.</title>
        <authorList>
            <person name="Spang A."/>
            <person name="Saw J.H."/>
            <person name="Jorgensen S.L."/>
            <person name="Zaremba-Niedzwiedzka K."/>
            <person name="Martijn J."/>
            <person name="Lind A.E."/>
            <person name="van Eijk R."/>
            <person name="Schleper C."/>
            <person name="Guy L."/>
            <person name="Ettema T.J."/>
        </authorList>
    </citation>
    <scope>NUCLEOTIDE SEQUENCE</scope>
</reference>
<dbReference type="AlphaFoldDB" id="A0A0F9IQM1"/>
<feature type="coiled-coil region" evidence="1">
    <location>
        <begin position="193"/>
        <end position="220"/>
    </location>
</feature>
<organism evidence="2">
    <name type="scientific">marine sediment metagenome</name>
    <dbReference type="NCBI Taxonomy" id="412755"/>
    <lineage>
        <taxon>unclassified sequences</taxon>
        <taxon>metagenomes</taxon>
        <taxon>ecological metagenomes</taxon>
    </lineage>
</organism>
<proteinExistence type="predicted"/>
<sequence length="249" mass="28267">MNNFNPLLNETFVFRPFNGSGMAGITATPGGYIHEGHGVLRYAEGQWIPDDGEYDLAFVRGVLAIGVHLPDYGNSVWTWMDMDLTKSWLPERLHKYANWHHSYNMNNTPFDQKYHWDNSQHPNKIAMKSAMDKACSLHGCANGNGAYITHEGNRDTPWLSEKRILILPTMKPVLIPENPICYLCLDNGKGHLIKALQDYKERLESDIEYAEEAKSKAEVDLYDSEDIIETSKGKIPEVIKELQELGIGE</sequence>
<keyword evidence="1" id="KW-0175">Coiled coil</keyword>